<dbReference type="RefSeq" id="WP_142005938.1">
    <property type="nucleotide sequence ID" value="NZ_CAJTBP010000001.1"/>
</dbReference>
<name>A0A542XDS1_9MICO</name>
<dbReference type="EMBL" id="VFOK01000001">
    <property type="protein sequence ID" value="TQL33983.1"/>
    <property type="molecule type" value="Genomic_DNA"/>
</dbReference>
<dbReference type="PANTHER" id="PTHR35908">
    <property type="entry name" value="HYPOTHETICAL FUSION PROTEIN"/>
    <property type="match status" value="1"/>
</dbReference>
<evidence type="ECO:0000259" key="1">
    <source>
        <dbReference type="PROSITE" id="PS51819"/>
    </source>
</evidence>
<protein>
    <recommendedName>
        <fullName evidence="1">VOC domain-containing protein</fullName>
    </recommendedName>
</protein>
<dbReference type="InterPro" id="IPR037523">
    <property type="entry name" value="VOC_core"/>
</dbReference>
<reference evidence="2 3" key="1">
    <citation type="submission" date="2019-06" db="EMBL/GenBank/DDBJ databases">
        <title>Sequencing the genomes of 1000 actinobacteria strains.</title>
        <authorList>
            <person name="Klenk H.-P."/>
        </authorList>
    </citation>
    <scope>NUCLEOTIDE SEQUENCE [LARGE SCALE GENOMIC DNA]</scope>
    <source>
        <strain evidence="2 3">DSM 24617</strain>
    </source>
</reference>
<dbReference type="PANTHER" id="PTHR35908:SF1">
    <property type="entry name" value="CONSERVED PROTEIN"/>
    <property type="match status" value="1"/>
</dbReference>
<dbReference type="Gene3D" id="3.10.180.10">
    <property type="entry name" value="2,3-Dihydroxybiphenyl 1,2-Dioxygenase, domain 1"/>
    <property type="match status" value="1"/>
</dbReference>
<dbReference type="Pfam" id="PF18029">
    <property type="entry name" value="Glyoxalase_6"/>
    <property type="match status" value="1"/>
</dbReference>
<dbReference type="SUPFAM" id="SSF54593">
    <property type="entry name" value="Glyoxalase/Bleomycin resistance protein/Dihydroxybiphenyl dioxygenase"/>
    <property type="match status" value="1"/>
</dbReference>
<comment type="caution">
    <text evidence="2">The sequence shown here is derived from an EMBL/GenBank/DDBJ whole genome shotgun (WGS) entry which is preliminary data.</text>
</comment>
<dbReference type="Proteomes" id="UP000318336">
    <property type="component" value="Unassembled WGS sequence"/>
</dbReference>
<dbReference type="InterPro" id="IPR041581">
    <property type="entry name" value="Glyoxalase_6"/>
</dbReference>
<dbReference type="CDD" id="cd06587">
    <property type="entry name" value="VOC"/>
    <property type="match status" value="1"/>
</dbReference>
<proteinExistence type="predicted"/>
<evidence type="ECO:0000313" key="3">
    <source>
        <dbReference type="Proteomes" id="UP000318336"/>
    </source>
</evidence>
<accession>A0A542XDS1</accession>
<feature type="domain" description="VOC" evidence="1">
    <location>
        <begin position="12"/>
        <end position="131"/>
    </location>
</feature>
<dbReference type="OrthoDB" id="1645442at2"/>
<dbReference type="PROSITE" id="PS51819">
    <property type="entry name" value="VOC"/>
    <property type="match status" value="1"/>
</dbReference>
<sequence>MSQIEERPHLSGWIGTVLSASDARQLAYFYRDLLGWPLASDEPDWCTMQIPGARANLAFSSEENYAPPVWPNGPGEAHMQLHLDIGVRDLDAAVADAQRLGARFADFQPQDDVRVLLDPAGHPFCLYVDTD</sequence>
<dbReference type="InterPro" id="IPR029068">
    <property type="entry name" value="Glyas_Bleomycin-R_OHBP_Dase"/>
</dbReference>
<dbReference type="AlphaFoldDB" id="A0A542XDS1"/>
<keyword evidence="3" id="KW-1185">Reference proteome</keyword>
<evidence type="ECO:0000313" key="2">
    <source>
        <dbReference type="EMBL" id="TQL33983.1"/>
    </source>
</evidence>
<organism evidence="2 3">
    <name type="scientific">Barrientosiimonas humi</name>
    <dbReference type="NCBI Taxonomy" id="999931"/>
    <lineage>
        <taxon>Bacteria</taxon>
        <taxon>Bacillati</taxon>
        <taxon>Actinomycetota</taxon>
        <taxon>Actinomycetes</taxon>
        <taxon>Micrococcales</taxon>
        <taxon>Dermacoccaceae</taxon>
        <taxon>Barrientosiimonas</taxon>
    </lineage>
</organism>
<gene>
    <name evidence="2" type="ORF">FB554_2140</name>
</gene>